<sequence>MTRTRTTSDVDWWVDAAVSTGTPVAAMLVRGRHPCIRRRRPLGGRQVAVLFLPRTIVESQTGRDGGRWIVAHAAAMAASRPPRGRAVRLLTALCAGTAVAAACLAVLGAGGVRLAGVVAAVVFAGATAWLYREMWSQRCARVLAADAAATRTVGEASAVAVLSQPYLYRTAVHQWWEHRNPASTSNRLARVRQA</sequence>
<evidence type="ECO:0000256" key="1">
    <source>
        <dbReference type="SAM" id="Phobius"/>
    </source>
</evidence>
<keyword evidence="3" id="KW-1185">Reference proteome</keyword>
<dbReference type="STRING" id="1108044.GOOTI_062_00110"/>
<reference evidence="2" key="1">
    <citation type="submission" date="2012-02" db="EMBL/GenBank/DDBJ databases">
        <title>Whole genome shotgun sequence of Gordonia otitidis NBRC 100426.</title>
        <authorList>
            <person name="Yoshida I."/>
            <person name="Hosoyama A."/>
            <person name="Tsuchikane K."/>
            <person name="Katsumata H."/>
            <person name="Yamazaki S."/>
            <person name="Fujita N."/>
        </authorList>
    </citation>
    <scope>NUCLEOTIDE SEQUENCE [LARGE SCALE GENOMIC DNA]</scope>
    <source>
        <strain evidence="2">NBRC 100426</strain>
    </source>
</reference>
<evidence type="ECO:0000313" key="3">
    <source>
        <dbReference type="Proteomes" id="UP000005038"/>
    </source>
</evidence>
<dbReference type="Proteomes" id="UP000005038">
    <property type="component" value="Unassembled WGS sequence"/>
</dbReference>
<protein>
    <submittedName>
        <fullName evidence="2">Uncharacterized protein</fullName>
    </submittedName>
</protein>
<comment type="caution">
    <text evidence="2">The sequence shown here is derived from an EMBL/GenBank/DDBJ whole genome shotgun (WGS) entry which is preliminary data.</text>
</comment>
<evidence type="ECO:0000313" key="2">
    <source>
        <dbReference type="EMBL" id="GAB33318.1"/>
    </source>
</evidence>
<gene>
    <name evidence="2" type="ORF">GOOTI_062_00110</name>
</gene>
<dbReference type="EMBL" id="BAFB01000062">
    <property type="protein sequence ID" value="GAB33318.1"/>
    <property type="molecule type" value="Genomic_DNA"/>
</dbReference>
<keyword evidence="1" id="KW-0472">Membrane</keyword>
<feature type="transmembrane region" description="Helical" evidence="1">
    <location>
        <begin position="114"/>
        <end position="131"/>
    </location>
</feature>
<name>H5TIL0_GORO1</name>
<dbReference type="AlphaFoldDB" id="H5TIL0"/>
<organism evidence="2 3">
    <name type="scientific">Gordonia otitidis (strain DSM 44809 / CCUG 52243 / JCM 12355 / NBRC 100426 / IFM 10032)</name>
    <dbReference type="NCBI Taxonomy" id="1108044"/>
    <lineage>
        <taxon>Bacteria</taxon>
        <taxon>Bacillati</taxon>
        <taxon>Actinomycetota</taxon>
        <taxon>Actinomycetes</taxon>
        <taxon>Mycobacteriales</taxon>
        <taxon>Gordoniaceae</taxon>
        <taxon>Gordonia</taxon>
    </lineage>
</organism>
<keyword evidence="1" id="KW-0812">Transmembrane</keyword>
<feature type="transmembrane region" description="Helical" evidence="1">
    <location>
        <begin position="86"/>
        <end position="108"/>
    </location>
</feature>
<proteinExistence type="predicted"/>
<keyword evidence="1" id="KW-1133">Transmembrane helix</keyword>
<dbReference type="RefSeq" id="WP_007237576.1">
    <property type="nucleotide sequence ID" value="NZ_BAFB01000062.1"/>
</dbReference>
<accession>H5TIL0</accession>